<sequence length="93" mass="11248">MELVWSGVCREERTKSWEALIIKEKIMKNVSEEKFINEAVLTMNLTIKRDEEYAISTKDEKKEVKEKFFQDLQMELDNNNNKKKLHYTLLHRQ</sequence>
<dbReference type="EMBL" id="VTPC01002927">
    <property type="protein sequence ID" value="KAF2899257.1"/>
    <property type="molecule type" value="Genomic_DNA"/>
</dbReference>
<comment type="caution">
    <text evidence="1">The sequence shown here is derived from an EMBL/GenBank/DDBJ whole genome shotgun (WGS) entry which is preliminary data.</text>
</comment>
<keyword evidence="2" id="KW-1185">Reference proteome</keyword>
<reference evidence="1" key="1">
    <citation type="submission" date="2019-08" db="EMBL/GenBank/DDBJ databases">
        <title>The genome of the North American firefly Photinus pyralis.</title>
        <authorList>
            <consortium name="Photinus pyralis genome working group"/>
            <person name="Fallon T.R."/>
            <person name="Sander Lower S.E."/>
            <person name="Weng J.-K."/>
        </authorList>
    </citation>
    <scope>NUCLEOTIDE SEQUENCE</scope>
    <source>
        <strain evidence="1">TRF0915ILg1</strain>
        <tissue evidence="1">Whole body</tissue>
    </source>
</reference>
<dbReference type="Proteomes" id="UP000801492">
    <property type="component" value="Unassembled WGS sequence"/>
</dbReference>
<protein>
    <submittedName>
        <fullName evidence="1">Uncharacterized protein</fullName>
    </submittedName>
</protein>
<proteinExistence type="predicted"/>
<gene>
    <name evidence="1" type="ORF">ILUMI_06920</name>
</gene>
<evidence type="ECO:0000313" key="2">
    <source>
        <dbReference type="Proteomes" id="UP000801492"/>
    </source>
</evidence>
<dbReference type="AlphaFoldDB" id="A0A8K0DA78"/>
<name>A0A8K0DA78_IGNLU</name>
<accession>A0A8K0DA78</accession>
<organism evidence="1 2">
    <name type="scientific">Ignelater luminosus</name>
    <name type="common">Cucubano</name>
    <name type="synonym">Pyrophorus luminosus</name>
    <dbReference type="NCBI Taxonomy" id="2038154"/>
    <lineage>
        <taxon>Eukaryota</taxon>
        <taxon>Metazoa</taxon>
        <taxon>Ecdysozoa</taxon>
        <taxon>Arthropoda</taxon>
        <taxon>Hexapoda</taxon>
        <taxon>Insecta</taxon>
        <taxon>Pterygota</taxon>
        <taxon>Neoptera</taxon>
        <taxon>Endopterygota</taxon>
        <taxon>Coleoptera</taxon>
        <taxon>Polyphaga</taxon>
        <taxon>Elateriformia</taxon>
        <taxon>Elateroidea</taxon>
        <taxon>Elateridae</taxon>
        <taxon>Agrypninae</taxon>
        <taxon>Pyrophorini</taxon>
        <taxon>Ignelater</taxon>
    </lineage>
</organism>
<evidence type="ECO:0000313" key="1">
    <source>
        <dbReference type="EMBL" id="KAF2899257.1"/>
    </source>
</evidence>